<dbReference type="InterPro" id="IPR011047">
    <property type="entry name" value="Quinoprotein_ADH-like_sf"/>
</dbReference>
<organism evidence="2 3">
    <name type="scientific">Exercitatus varius</name>
    <dbReference type="NCBI Taxonomy" id="67857"/>
    <lineage>
        <taxon>Bacteria</taxon>
        <taxon>Pseudomonadati</taxon>
        <taxon>Pseudomonadota</taxon>
        <taxon>Gammaproteobacteria</taxon>
        <taxon>Pasteurellales</taxon>
        <taxon>Pasteurellaceae</taxon>
        <taxon>Exercitatus</taxon>
    </lineage>
</organism>
<reference evidence="2 3" key="1">
    <citation type="submission" date="2023-03" db="EMBL/GenBank/DDBJ databases">
        <title>Classification of Bisgaard taxon 6 and taxon 10 as Exercitatus varius gen. nov., spec. nov.</title>
        <authorList>
            <person name="Christensen H."/>
        </authorList>
    </citation>
    <scope>NUCLEOTIDE SEQUENCE [LARGE SCALE GENOMIC DNA]</scope>
    <source>
        <strain evidence="2 3">23350_01</strain>
    </source>
</reference>
<evidence type="ECO:0000313" key="3">
    <source>
        <dbReference type="Proteomes" id="UP001216057"/>
    </source>
</evidence>
<accession>A0ABT6EVH9</accession>
<dbReference type="Gene3D" id="2.130.10.10">
    <property type="entry name" value="YVTN repeat-like/Quinoprotein amine dehydrogenase"/>
    <property type="match status" value="1"/>
</dbReference>
<keyword evidence="1" id="KW-1133">Transmembrane helix</keyword>
<sequence>MIKKANVIKIIVILFLSAVAFVFYQYNRTDPIISLGVSTDGRYVISAHASRDAHPFYPKGQLVLWDIEKKEKKILADNVNAYSANFIPDSHEFIWQDAQSVVHIQNVDGQELEKFNHFWVIGHLMSANKDFYLSANKYGHLYKGYNENMVPIYTDGGTGAPLTLSMGENYFLSVGNSGLPDNKPVAETDLTANPINPDDSKNGSYDGVTLWDRHTLKPVARLWGNVGKTTGLISPDGNWVVTGDENSGYYMWEIKNLNNRLKLAIPGSGIYVKEKHDYDSSKLLPIPPSIDDRGITAGGVAYAFLSEKDFIGLGKSENEDGNGYEFAALYTVGDPWIKAYVEIGNDPSISTNYYQRNLSVSSAPKAHILVTGQATGGGINVYKYHPDKMELEKIWVAD</sequence>
<dbReference type="EMBL" id="JARQTX010000018">
    <property type="protein sequence ID" value="MDG2946878.1"/>
    <property type="molecule type" value="Genomic_DNA"/>
</dbReference>
<dbReference type="SUPFAM" id="SSF50998">
    <property type="entry name" value="Quinoprotein alcohol dehydrogenase-like"/>
    <property type="match status" value="1"/>
</dbReference>
<comment type="caution">
    <text evidence="2">The sequence shown here is derived from an EMBL/GenBank/DDBJ whole genome shotgun (WGS) entry which is preliminary data.</text>
</comment>
<dbReference type="RefSeq" id="WP_317486288.1">
    <property type="nucleotide sequence ID" value="NZ_JARQTX010000018.1"/>
</dbReference>
<keyword evidence="3" id="KW-1185">Reference proteome</keyword>
<protein>
    <submittedName>
        <fullName evidence="2">WD40 repeat domain-containing protein</fullName>
    </submittedName>
</protein>
<name>A0ABT6EVH9_9PAST</name>
<feature type="transmembrane region" description="Helical" evidence="1">
    <location>
        <begin position="7"/>
        <end position="26"/>
    </location>
</feature>
<gene>
    <name evidence="2" type="ORF">P7M32_10665</name>
</gene>
<keyword evidence="1" id="KW-0812">Transmembrane</keyword>
<dbReference type="InterPro" id="IPR015943">
    <property type="entry name" value="WD40/YVTN_repeat-like_dom_sf"/>
</dbReference>
<proteinExistence type="predicted"/>
<dbReference type="Proteomes" id="UP001216057">
    <property type="component" value="Unassembled WGS sequence"/>
</dbReference>
<keyword evidence="1" id="KW-0472">Membrane</keyword>
<evidence type="ECO:0000256" key="1">
    <source>
        <dbReference type="SAM" id="Phobius"/>
    </source>
</evidence>
<evidence type="ECO:0000313" key="2">
    <source>
        <dbReference type="EMBL" id="MDG2946878.1"/>
    </source>
</evidence>